<evidence type="ECO:0000313" key="8">
    <source>
        <dbReference type="Proteomes" id="UP000230790"/>
    </source>
</evidence>
<dbReference type="InterPro" id="IPR035906">
    <property type="entry name" value="MetI-like_sf"/>
</dbReference>
<dbReference type="CDD" id="cd06261">
    <property type="entry name" value="TM_PBP2"/>
    <property type="match status" value="1"/>
</dbReference>
<dbReference type="AlphaFoldDB" id="A0A2M8Q9U6"/>
<accession>A0A2M8Q9U6</accession>
<protein>
    <submittedName>
        <fullName evidence="7">Phosphate ABC transporter, permease protein PstA</fullName>
    </submittedName>
</protein>
<dbReference type="PROSITE" id="PS50928">
    <property type="entry name" value="ABC_TM1"/>
    <property type="match status" value="1"/>
</dbReference>
<dbReference type="EMBL" id="PGTN01000139">
    <property type="protein sequence ID" value="PJF46567.1"/>
    <property type="molecule type" value="Genomic_DNA"/>
</dbReference>
<sequence>RSILAGGLTLALLVLPIIIVVSREAIRSVPNGIRQAAYGIGATQWQTVWHQVLPVALPGILTGNILAASRAIGETAPLVTLGALTFIPFLPKDLLDRFTVLPIVIFNWSSKPQREFHDVAAAAIIVLLGILLLINLLAIVLRQRLRKQF</sequence>
<evidence type="ECO:0000259" key="6">
    <source>
        <dbReference type="PROSITE" id="PS50928"/>
    </source>
</evidence>
<dbReference type="GO" id="GO:0005886">
    <property type="term" value="C:plasma membrane"/>
    <property type="evidence" value="ECO:0007669"/>
    <property type="project" value="UniProtKB-SubCell"/>
</dbReference>
<dbReference type="GO" id="GO:0055085">
    <property type="term" value="P:transmembrane transport"/>
    <property type="evidence" value="ECO:0007669"/>
    <property type="project" value="InterPro"/>
</dbReference>
<evidence type="ECO:0000313" key="7">
    <source>
        <dbReference type="EMBL" id="PJF46567.1"/>
    </source>
</evidence>
<gene>
    <name evidence="7" type="ORF">CUN48_13150</name>
</gene>
<reference evidence="7 8" key="1">
    <citation type="submission" date="2017-11" db="EMBL/GenBank/DDBJ databases">
        <title>Evolution of Phototrophy in the Chloroflexi Phylum Driven by Horizontal Gene Transfer.</title>
        <authorList>
            <person name="Ward L.M."/>
            <person name="Hemp J."/>
            <person name="Shih P.M."/>
            <person name="Mcglynn S.E."/>
            <person name="Fischer W."/>
        </authorList>
    </citation>
    <scope>NUCLEOTIDE SEQUENCE [LARGE SCALE GENOMIC DNA]</scope>
    <source>
        <strain evidence="7">JP3_7</strain>
    </source>
</reference>
<comment type="caution">
    <text evidence="5">Lacks conserved residue(s) required for the propagation of feature annotation.</text>
</comment>
<comment type="similarity">
    <text evidence="5">Belongs to the binding-protein-dependent transport system permease family.</text>
</comment>
<keyword evidence="3 5" id="KW-1133">Transmembrane helix</keyword>
<evidence type="ECO:0000256" key="5">
    <source>
        <dbReference type="RuleBase" id="RU363032"/>
    </source>
</evidence>
<feature type="non-terminal residue" evidence="7">
    <location>
        <position position="1"/>
    </location>
</feature>
<evidence type="ECO:0000256" key="4">
    <source>
        <dbReference type="ARBA" id="ARBA00023136"/>
    </source>
</evidence>
<keyword evidence="4 5" id="KW-0472">Membrane</keyword>
<evidence type="ECO:0000256" key="1">
    <source>
        <dbReference type="ARBA" id="ARBA00004141"/>
    </source>
</evidence>
<feature type="transmembrane region" description="Helical" evidence="5">
    <location>
        <begin position="119"/>
        <end position="141"/>
    </location>
</feature>
<evidence type="ECO:0000256" key="2">
    <source>
        <dbReference type="ARBA" id="ARBA00022692"/>
    </source>
</evidence>
<keyword evidence="5" id="KW-0813">Transport</keyword>
<organism evidence="7 8">
    <name type="scientific">Candidatus Thermofonsia Clade 3 bacterium</name>
    <dbReference type="NCBI Taxonomy" id="2364212"/>
    <lineage>
        <taxon>Bacteria</taxon>
        <taxon>Bacillati</taxon>
        <taxon>Chloroflexota</taxon>
        <taxon>Candidatus Thermofontia</taxon>
        <taxon>Candidatus Thermofonsia Clade 3</taxon>
    </lineage>
</organism>
<proteinExistence type="inferred from homology"/>
<keyword evidence="2 5" id="KW-0812">Transmembrane</keyword>
<dbReference type="Gene3D" id="1.10.3720.10">
    <property type="entry name" value="MetI-like"/>
    <property type="match status" value="1"/>
</dbReference>
<dbReference type="Pfam" id="PF00528">
    <property type="entry name" value="BPD_transp_1"/>
    <property type="match status" value="1"/>
</dbReference>
<comment type="subcellular location">
    <subcellularLocation>
        <location evidence="5">Cell membrane</location>
        <topology evidence="5">Multi-pass membrane protein</topology>
    </subcellularLocation>
    <subcellularLocation>
        <location evidence="1">Membrane</location>
        <topology evidence="1">Multi-pass membrane protein</topology>
    </subcellularLocation>
</comment>
<dbReference type="PANTHER" id="PTHR43470">
    <property type="entry name" value="PHOSPHATE TRANSPORT SYSTEM PERMEASE PROTEIN PSTA-RELATED"/>
    <property type="match status" value="1"/>
</dbReference>
<feature type="domain" description="ABC transmembrane type-1" evidence="6">
    <location>
        <begin position="1"/>
        <end position="138"/>
    </location>
</feature>
<comment type="caution">
    <text evidence="7">The sequence shown here is derived from an EMBL/GenBank/DDBJ whole genome shotgun (WGS) entry which is preliminary data.</text>
</comment>
<name>A0A2M8Q9U6_9CHLR</name>
<dbReference type="PANTHER" id="PTHR43470:SF5">
    <property type="entry name" value="PHOSPHATE TRANSPORT SYSTEM PERMEASE PROTEIN PSTA"/>
    <property type="match status" value="1"/>
</dbReference>
<dbReference type="Proteomes" id="UP000230790">
    <property type="component" value="Unassembled WGS sequence"/>
</dbReference>
<dbReference type="InterPro" id="IPR000515">
    <property type="entry name" value="MetI-like"/>
</dbReference>
<dbReference type="SUPFAM" id="SSF161098">
    <property type="entry name" value="MetI-like"/>
    <property type="match status" value="1"/>
</dbReference>
<evidence type="ECO:0000256" key="3">
    <source>
        <dbReference type="ARBA" id="ARBA00022989"/>
    </source>
</evidence>